<dbReference type="EMBL" id="LSRX01000956">
    <property type="protein sequence ID" value="OLP85801.1"/>
    <property type="molecule type" value="Genomic_DNA"/>
</dbReference>
<dbReference type="PANTHER" id="PTHR44167">
    <property type="entry name" value="OVARIAN-SPECIFIC SERINE/THREONINE-PROTEIN KINASE LOK-RELATED"/>
    <property type="match status" value="1"/>
</dbReference>
<dbReference type="OrthoDB" id="541276at2759"/>
<dbReference type="GO" id="GO:0005524">
    <property type="term" value="F:ATP binding"/>
    <property type="evidence" value="ECO:0007669"/>
    <property type="project" value="InterPro"/>
</dbReference>
<dbReference type="SMART" id="SM00220">
    <property type="entry name" value="S_TKc"/>
    <property type="match status" value="1"/>
</dbReference>
<dbReference type="AlphaFoldDB" id="A0A1Q9CSB6"/>
<proteinExistence type="predicted"/>
<sequence>MRGPFPPLAWAAWCILGFSALAPLGDAARLGESRAGEAREAREARDNVNAVQELHRYRAFNESGIRLLMEGEDLPLVEPSSFTEAPHKDKDVQLPYAWRSKLQIVKWLGAGTFGKVFKCKVLCEARRDVYVSVKYIEEKSKLVRTEIRVLNEMKGYSDFCISAVGSESYIEDSNGFWIMMPYMNHGDFHDFIKQCQRNPLCMNSGSKEGRRDFTKVDPAFTDAYILVLFHDIVAGTEALQTKTGRIHTDLKPANVMVNCQDHMCFAAVIDLGLACAMKPNGCHLGGTPVYMPPETFKQQVEALSLPARDVWALGVILYQLVYNRNPPFFSDPKGMVYRYDVTKDPTIAGTKKVDFLIMQMLANHYKKRPSLASIRKELEYLIEEAAAPPIRGPKFNLGDSVEYFSVSYLQWLPAKIAAAKDSNHYDLDIRADAPVEHLRPRRLHADALTEVRVLRDVGEADEAQSTPRYQRNDRVEWWSKKWQTWLDARILLVRDDGTYKLSITNSSTEEEMRWPVSTTKETVSLAVTTTTTATTTTVPIEVKMLHSNAIERGAALKIPSCL</sequence>
<comment type="caution">
    <text evidence="1">The sequence shown here is derived from an EMBL/GenBank/DDBJ whole genome shotgun (WGS) entry which is preliminary data.</text>
</comment>
<dbReference type="Gene3D" id="1.10.510.10">
    <property type="entry name" value="Transferase(Phosphotransferase) domain 1"/>
    <property type="match status" value="1"/>
</dbReference>
<dbReference type="Pfam" id="PF00069">
    <property type="entry name" value="Pkinase"/>
    <property type="match status" value="1"/>
</dbReference>
<dbReference type="SUPFAM" id="SSF56112">
    <property type="entry name" value="Protein kinase-like (PK-like)"/>
    <property type="match status" value="1"/>
</dbReference>
<keyword evidence="1" id="KW-0418">Kinase</keyword>
<dbReference type="Proteomes" id="UP000186817">
    <property type="component" value="Unassembled WGS sequence"/>
</dbReference>
<protein>
    <submittedName>
        <fullName evidence="1">Serine/threonine-protein kinase PLK4</fullName>
    </submittedName>
</protein>
<organism evidence="1 2">
    <name type="scientific">Symbiodinium microadriaticum</name>
    <name type="common">Dinoflagellate</name>
    <name type="synonym">Zooxanthella microadriatica</name>
    <dbReference type="NCBI Taxonomy" id="2951"/>
    <lineage>
        <taxon>Eukaryota</taxon>
        <taxon>Sar</taxon>
        <taxon>Alveolata</taxon>
        <taxon>Dinophyceae</taxon>
        <taxon>Suessiales</taxon>
        <taxon>Symbiodiniaceae</taxon>
        <taxon>Symbiodinium</taxon>
    </lineage>
</organism>
<dbReference type="InterPro" id="IPR011009">
    <property type="entry name" value="Kinase-like_dom_sf"/>
</dbReference>
<keyword evidence="1" id="KW-0808">Transferase</keyword>
<reference evidence="1 2" key="1">
    <citation type="submission" date="2016-02" db="EMBL/GenBank/DDBJ databases">
        <title>Genome analysis of coral dinoflagellate symbionts highlights evolutionary adaptations to a symbiotic lifestyle.</title>
        <authorList>
            <person name="Aranda M."/>
            <person name="Li Y."/>
            <person name="Liew Y.J."/>
            <person name="Baumgarten S."/>
            <person name="Simakov O."/>
            <person name="Wilson M."/>
            <person name="Piel J."/>
            <person name="Ashoor H."/>
            <person name="Bougouffa S."/>
            <person name="Bajic V.B."/>
            <person name="Ryu T."/>
            <person name="Ravasi T."/>
            <person name="Bayer T."/>
            <person name="Micklem G."/>
            <person name="Kim H."/>
            <person name="Bhak J."/>
            <person name="Lajeunesse T.C."/>
            <person name="Voolstra C.R."/>
        </authorList>
    </citation>
    <scope>NUCLEOTIDE SEQUENCE [LARGE SCALE GENOMIC DNA]</scope>
    <source>
        <strain evidence="1 2">CCMP2467</strain>
    </source>
</reference>
<dbReference type="GO" id="GO:0044773">
    <property type="term" value="P:mitotic DNA damage checkpoint signaling"/>
    <property type="evidence" value="ECO:0007669"/>
    <property type="project" value="TreeGrafter"/>
</dbReference>
<name>A0A1Q9CSB6_SYMMI</name>
<keyword evidence="2" id="KW-1185">Reference proteome</keyword>
<dbReference type="InterPro" id="IPR000719">
    <property type="entry name" value="Prot_kinase_dom"/>
</dbReference>
<evidence type="ECO:0000313" key="1">
    <source>
        <dbReference type="EMBL" id="OLP85801.1"/>
    </source>
</evidence>
<dbReference type="GO" id="GO:0005634">
    <property type="term" value="C:nucleus"/>
    <property type="evidence" value="ECO:0007669"/>
    <property type="project" value="TreeGrafter"/>
</dbReference>
<dbReference type="PROSITE" id="PS50011">
    <property type="entry name" value="PROTEIN_KINASE_DOM"/>
    <property type="match status" value="1"/>
</dbReference>
<accession>A0A1Q9CSB6</accession>
<dbReference type="PANTHER" id="PTHR44167:SF24">
    <property type="entry name" value="SERINE_THREONINE-PROTEIN KINASE CHK2"/>
    <property type="match status" value="1"/>
</dbReference>
<dbReference type="CDD" id="cd00180">
    <property type="entry name" value="PKc"/>
    <property type="match status" value="1"/>
</dbReference>
<dbReference type="GO" id="GO:0004674">
    <property type="term" value="F:protein serine/threonine kinase activity"/>
    <property type="evidence" value="ECO:0007669"/>
    <property type="project" value="TreeGrafter"/>
</dbReference>
<evidence type="ECO:0000313" key="2">
    <source>
        <dbReference type="Proteomes" id="UP000186817"/>
    </source>
</evidence>
<gene>
    <name evidence="1" type="primary">SAK</name>
    <name evidence="1" type="ORF">AK812_SmicGene33186</name>
</gene>